<dbReference type="EMBL" id="NFHO01000003">
    <property type="protein sequence ID" value="OUN43772.1"/>
    <property type="molecule type" value="Genomic_DNA"/>
</dbReference>
<sequence>MIAWDTVTTWRMDGSSWARSVFTGVRVEEAAGASQGAVGPSGASSLKVWFFRDPGLRPGDYVAVGAVDGAEPPDGARLVESVAPWTSRYSHHHTEVTCS</sequence>
<comment type="caution">
    <text evidence="1">The sequence shown here is derived from an EMBL/GenBank/DDBJ whole genome shotgun (WGS) entry which is preliminary data.</text>
</comment>
<dbReference type="RefSeq" id="WP_087186068.1">
    <property type="nucleotide sequence ID" value="NZ_NFHO01000003.1"/>
</dbReference>
<protein>
    <submittedName>
        <fullName evidence="1">Uncharacterized protein</fullName>
    </submittedName>
</protein>
<evidence type="ECO:0000313" key="1">
    <source>
        <dbReference type="EMBL" id="OUN43772.1"/>
    </source>
</evidence>
<keyword evidence="2" id="KW-1185">Reference proteome</keyword>
<reference evidence="2" key="1">
    <citation type="submission" date="2017-04" db="EMBL/GenBank/DDBJ databases">
        <title>Function of individual gut microbiota members based on whole genome sequencing of pure cultures obtained from chicken caecum.</title>
        <authorList>
            <person name="Medvecky M."/>
            <person name="Cejkova D."/>
            <person name="Polansky O."/>
            <person name="Karasova D."/>
            <person name="Kubasova T."/>
            <person name="Cizek A."/>
            <person name="Rychlik I."/>
        </authorList>
    </citation>
    <scope>NUCLEOTIDE SEQUENCE [LARGE SCALE GENOMIC DNA]</scope>
    <source>
        <strain evidence="2">An70</strain>
    </source>
</reference>
<proteinExistence type="predicted"/>
<name>A0A1Y3U4S9_9ACTN</name>
<organism evidence="1 2">
    <name type="scientific">Enorma massiliensis</name>
    <dbReference type="NCBI Taxonomy" id="1472761"/>
    <lineage>
        <taxon>Bacteria</taxon>
        <taxon>Bacillati</taxon>
        <taxon>Actinomycetota</taxon>
        <taxon>Coriobacteriia</taxon>
        <taxon>Coriobacteriales</taxon>
        <taxon>Coriobacteriaceae</taxon>
        <taxon>Enorma</taxon>
    </lineage>
</organism>
<gene>
    <name evidence="1" type="ORF">B5G21_03540</name>
</gene>
<accession>A0A1Y3U4S9</accession>
<dbReference type="AlphaFoldDB" id="A0A1Y3U4S9"/>
<evidence type="ECO:0000313" key="2">
    <source>
        <dbReference type="Proteomes" id="UP000196560"/>
    </source>
</evidence>
<dbReference type="Proteomes" id="UP000196560">
    <property type="component" value="Unassembled WGS sequence"/>
</dbReference>